<evidence type="ECO:0000313" key="8">
    <source>
        <dbReference type="EMBL" id="GGD31306.1"/>
    </source>
</evidence>
<evidence type="ECO:0000256" key="6">
    <source>
        <dbReference type="SAM" id="Phobius"/>
    </source>
</evidence>
<proteinExistence type="predicted"/>
<keyword evidence="2" id="KW-1003">Cell membrane</keyword>
<dbReference type="Proteomes" id="UP000617355">
    <property type="component" value="Unassembled WGS sequence"/>
</dbReference>
<keyword evidence="5 6" id="KW-0472">Membrane</keyword>
<keyword evidence="4 6" id="KW-1133">Transmembrane helix</keyword>
<evidence type="ECO:0000256" key="4">
    <source>
        <dbReference type="ARBA" id="ARBA00022989"/>
    </source>
</evidence>
<evidence type="ECO:0000313" key="9">
    <source>
        <dbReference type="Proteomes" id="UP000617355"/>
    </source>
</evidence>
<dbReference type="PANTHER" id="PTHR42709:SF6">
    <property type="entry name" value="UNDECAPRENYL PHOSPHATE TRANSPORTER A"/>
    <property type="match status" value="1"/>
</dbReference>
<dbReference type="EMBL" id="BMGI01000002">
    <property type="protein sequence ID" value="GGD31306.1"/>
    <property type="molecule type" value="Genomic_DNA"/>
</dbReference>
<keyword evidence="3 6" id="KW-0812">Transmembrane</keyword>
<evidence type="ECO:0000256" key="1">
    <source>
        <dbReference type="ARBA" id="ARBA00004651"/>
    </source>
</evidence>
<dbReference type="PANTHER" id="PTHR42709">
    <property type="entry name" value="ALKALINE PHOSPHATASE LIKE PROTEIN"/>
    <property type="match status" value="1"/>
</dbReference>
<evidence type="ECO:0000256" key="3">
    <source>
        <dbReference type="ARBA" id="ARBA00022692"/>
    </source>
</evidence>
<dbReference type="Pfam" id="PF09335">
    <property type="entry name" value="VTT_dom"/>
    <property type="match status" value="1"/>
</dbReference>
<protein>
    <submittedName>
        <fullName evidence="8">Membrane protein</fullName>
    </submittedName>
</protein>
<evidence type="ECO:0000256" key="2">
    <source>
        <dbReference type="ARBA" id="ARBA00022475"/>
    </source>
</evidence>
<feature type="transmembrane region" description="Helical" evidence="6">
    <location>
        <begin position="163"/>
        <end position="184"/>
    </location>
</feature>
<feature type="transmembrane region" description="Helical" evidence="6">
    <location>
        <begin position="16"/>
        <end position="39"/>
    </location>
</feature>
<feature type="transmembrane region" description="Helical" evidence="6">
    <location>
        <begin position="112"/>
        <end position="134"/>
    </location>
</feature>
<gene>
    <name evidence="8" type="primary">yohD</name>
    <name evidence="8" type="ORF">GCM10011358_14160</name>
</gene>
<keyword evidence="9" id="KW-1185">Reference proteome</keyword>
<feature type="domain" description="VTT" evidence="7">
    <location>
        <begin position="38"/>
        <end position="151"/>
    </location>
</feature>
<dbReference type="InterPro" id="IPR051311">
    <property type="entry name" value="DedA_domain"/>
</dbReference>
<name>A0ABQ1QNG4_9RHOB</name>
<evidence type="ECO:0000256" key="5">
    <source>
        <dbReference type="ARBA" id="ARBA00023136"/>
    </source>
</evidence>
<comment type="subcellular location">
    <subcellularLocation>
        <location evidence="1">Cell membrane</location>
        <topology evidence="1">Multi-pass membrane protein</topology>
    </subcellularLocation>
</comment>
<comment type="caution">
    <text evidence="8">The sequence shown here is derived from an EMBL/GenBank/DDBJ whole genome shotgun (WGS) entry which is preliminary data.</text>
</comment>
<accession>A0ABQ1QNG4</accession>
<sequence length="190" mass="20091">MIGLDALSLLLAKHGLAVLAPAALIEGPIVTVIAAWLASRGLFDVWSVAAVVIAADLLGDFAFYALGRGGLARLPLRWRTRLGLNADRLARLAGHFEVKGGRTLLLGKLTHSFGFAVLVAAGAARMPLLTFFWFNLLGTVPKSLAFVGIGYGFGAAYARIDDWIARASLAVLAVALLAGVTWLITRGARR</sequence>
<evidence type="ECO:0000259" key="7">
    <source>
        <dbReference type="Pfam" id="PF09335"/>
    </source>
</evidence>
<organism evidence="8 9">
    <name type="scientific">Sinisalibacter lacisalsi</name>
    <dbReference type="NCBI Taxonomy" id="1526570"/>
    <lineage>
        <taxon>Bacteria</taxon>
        <taxon>Pseudomonadati</taxon>
        <taxon>Pseudomonadota</taxon>
        <taxon>Alphaproteobacteria</taxon>
        <taxon>Rhodobacterales</taxon>
        <taxon>Roseobacteraceae</taxon>
        <taxon>Sinisalibacter</taxon>
    </lineage>
</organism>
<dbReference type="RefSeq" id="WP_188527395.1">
    <property type="nucleotide sequence ID" value="NZ_BMGI01000002.1"/>
</dbReference>
<feature type="transmembrane region" description="Helical" evidence="6">
    <location>
        <begin position="45"/>
        <end position="67"/>
    </location>
</feature>
<reference evidence="9" key="1">
    <citation type="journal article" date="2019" name="Int. J. Syst. Evol. Microbiol.">
        <title>The Global Catalogue of Microorganisms (GCM) 10K type strain sequencing project: providing services to taxonomists for standard genome sequencing and annotation.</title>
        <authorList>
            <consortium name="The Broad Institute Genomics Platform"/>
            <consortium name="The Broad Institute Genome Sequencing Center for Infectious Disease"/>
            <person name="Wu L."/>
            <person name="Ma J."/>
        </authorList>
    </citation>
    <scope>NUCLEOTIDE SEQUENCE [LARGE SCALE GENOMIC DNA]</scope>
    <source>
        <strain evidence="9">CGMCC 1.12922</strain>
    </source>
</reference>
<dbReference type="InterPro" id="IPR032816">
    <property type="entry name" value="VTT_dom"/>
</dbReference>